<dbReference type="SUPFAM" id="SSF55424">
    <property type="entry name" value="FAD/NAD-linked reductases, dimerisation (C-terminal) domain"/>
    <property type="match status" value="1"/>
</dbReference>
<evidence type="ECO:0000256" key="5">
    <source>
        <dbReference type="ARBA" id="ARBA00022490"/>
    </source>
</evidence>
<evidence type="ECO:0000256" key="7">
    <source>
        <dbReference type="ARBA" id="ARBA00022827"/>
    </source>
</evidence>
<comment type="similarity">
    <text evidence="2 16">Belongs to the class-I pyridine nucleotide-disulfide oxidoreductase family.</text>
</comment>
<keyword evidence="7 14" id="KW-0274">FAD</keyword>
<evidence type="ECO:0000256" key="13">
    <source>
        <dbReference type="PIRSR" id="PIRSR000350-2"/>
    </source>
</evidence>
<comment type="cofactor">
    <cofactor evidence="14 16">
        <name>FAD</name>
        <dbReference type="ChEBI" id="CHEBI:57692"/>
    </cofactor>
    <text evidence="14 16">Binds 1 FAD per subunit.</text>
</comment>
<comment type="subcellular location">
    <subcellularLocation>
        <location evidence="1">Cytoplasm</location>
    </subcellularLocation>
</comment>
<dbReference type="InterPro" id="IPR012999">
    <property type="entry name" value="Pyr_OxRdtase_I_AS"/>
</dbReference>
<evidence type="ECO:0000256" key="2">
    <source>
        <dbReference type="ARBA" id="ARBA00007532"/>
    </source>
</evidence>
<evidence type="ECO:0000313" key="20">
    <source>
        <dbReference type="Proteomes" id="UP000051269"/>
    </source>
</evidence>
<feature type="binding site" evidence="14">
    <location>
        <position position="202"/>
    </location>
    <ligand>
        <name>NAD(+)</name>
        <dbReference type="ChEBI" id="CHEBI:57540"/>
    </ligand>
</feature>
<keyword evidence="8 16" id="KW-0560">Oxidoreductase</keyword>
<dbReference type="Gene3D" id="3.30.390.30">
    <property type="match status" value="1"/>
</dbReference>
<feature type="binding site" evidence="14">
    <location>
        <position position="308"/>
    </location>
    <ligand>
        <name>FAD</name>
        <dbReference type="ChEBI" id="CHEBI:57692"/>
    </ligand>
</feature>
<dbReference type="InterPro" id="IPR050151">
    <property type="entry name" value="Class-I_Pyr_Nuc-Dis_Oxidored"/>
</dbReference>
<dbReference type="NCBIfam" id="TIGR01350">
    <property type="entry name" value="lipoamide_DH"/>
    <property type="match status" value="1"/>
</dbReference>
<dbReference type="PRINTS" id="PR00368">
    <property type="entry name" value="FADPNR"/>
</dbReference>
<evidence type="ECO:0000256" key="11">
    <source>
        <dbReference type="ARBA" id="ARBA00023284"/>
    </source>
</evidence>
<evidence type="ECO:0000256" key="1">
    <source>
        <dbReference type="ARBA" id="ARBA00004496"/>
    </source>
</evidence>
<feature type="disulfide bond" description="Redox-active" evidence="15">
    <location>
        <begin position="41"/>
        <end position="46"/>
    </location>
</feature>
<proteinExistence type="inferred from homology"/>
<evidence type="ECO:0000256" key="3">
    <source>
        <dbReference type="ARBA" id="ARBA00012608"/>
    </source>
</evidence>
<evidence type="ECO:0000313" key="19">
    <source>
        <dbReference type="EMBL" id="KRO61875.1"/>
    </source>
</evidence>
<dbReference type="Proteomes" id="UP000051269">
    <property type="component" value="Unassembled WGS sequence"/>
</dbReference>
<feature type="active site" description="Proton acceptor" evidence="13">
    <location>
        <position position="441"/>
    </location>
</feature>
<evidence type="ECO:0000256" key="14">
    <source>
        <dbReference type="PIRSR" id="PIRSR000350-3"/>
    </source>
</evidence>
<evidence type="ECO:0000259" key="17">
    <source>
        <dbReference type="Pfam" id="PF02852"/>
    </source>
</evidence>
<dbReference type="Gene3D" id="3.50.50.60">
    <property type="entry name" value="FAD/NAD(P)-binding domain"/>
    <property type="match status" value="2"/>
</dbReference>
<dbReference type="InterPro" id="IPR036188">
    <property type="entry name" value="FAD/NAD-bd_sf"/>
</dbReference>
<evidence type="ECO:0000259" key="18">
    <source>
        <dbReference type="Pfam" id="PF07992"/>
    </source>
</evidence>
<gene>
    <name evidence="19" type="ORF">ABR82_06460</name>
</gene>
<protein>
    <recommendedName>
        <fullName evidence="4 16">Dihydrolipoyl dehydrogenase</fullName>
        <ecNumber evidence="3 16">1.8.1.4</ecNumber>
    </recommendedName>
</protein>
<comment type="miscellaneous">
    <text evidence="16">The active site is a redox-active disulfide bond.</text>
</comment>
<organism evidence="19 20">
    <name type="scientific">Verrucomicrobia subdivision 6 bacterium BACL9 MAG-120507-bin52</name>
    <dbReference type="NCBI Taxonomy" id="1655590"/>
    <lineage>
        <taxon>Bacteria</taxon>
        <taxon>Pseudomonadati</taxon>
        <taxon>Verrucomicrobiota</taxon>
        <taxon>Verrucomicrobiia</taxon>
        <taxon>Verrucomicrobiales</taxon>
        <taxon>Verrucomicrobia subdivision 6</taxon>
    </lineage>
</organism>
<keyword evidence="11 16" id="KW-0676">Redox-active center</keyword>
<evidence type="ECO:0000256" key="9">
    <source>
        <dbReference type="ARBA" id="ARBA00023027"/>
    </source>
</evidence>
<comment type="caution">
    <text evidence="19">The sequence shown here is derived from an EMBL/GenBank/DDBJ whole genome shotgun (WGS) entry which is preliminary data.</text>
</comment>
<evidence type="ECO:0000256" key="12">
    <source>
        <dbReference type="ARBA" id="ARBA00049187"/>
    </source>
</evidence>
<feature type="binding site" evidence="14">
    <location>
        <position position="268"/>
    </location>
    <ligand>
        <name>NAD(+)</name>
        <dbReference type="ChEBI" id="CHEBI:57540"/>
    </ligand>
</feature>
<dbReference type="EC" id="1.8.1.4" evidence="3 16"/>
<dbReference type="PANTHER" id="PTHR22912">
    <property type="entry name" value="DISULFIDE OXIDOREDUCTASE"/>
    <property type="match status" value="1"/>
</dbReference>
<feature type="binding site" evidence="14">
    <location>
        <position position="50"/>
    </location>
    <ligand>
        <name>FAD</name>
        <dbReference type="ChEBI" id="CHEBI:57692"/>
    </ligand>
</feature>
<evidence type="ECO:0000256" key="10">
    <source>
        <dbReference type="ARBA" id="ARBA00023157"/>
    </source>
</evidence>
<accession>A0A0R2RP01</accession>
<dbReference type="SUPFAM" id="SSF51905">
    <property type="entry name" value="FAD/NAD(P)-binding domain"/>
    <property type="match status" value="1"/>
</dbReference>
<dbReference type="GO" id="GO:0006103">
    <property type="term" value="P:2-oxoglutarate metabolic process"/>
    <property type="evidence" value="ECO:0007669"/>
    <property type="project" value="TreeGrafter"/>
</dbReference>
<dbReference type="InterPro" id="IPR016156">
    <property type="entry name" value="FAD/NAD-linked_Rdtase_dimer_sf"/>
</dbReference>
<feature type="binding site" evidence="14">
    <location>
        <begin position="179"/>
        <end position="186"/>
    </location>
    <ligand>
        <name>NAD(+)</name>
        <dbReference type="ChEBI" id="CHEBI:57540"/>
    </ligand>
</feature>
<keyword evidence="10" id="KW-1015">Disulfide bond</keyword>
<dbReference type="GO" id="GO:0005737">
    <property type="term" value="C:cytoplasm"/>
    <property type="evidence" value="ECO:0007669"/>
    <property type="project" value="UniProtKB-SubCell"/>
</dbReference>
<evidence type="ECO:0000256" key="15">
    <source>
        <dbReference type="PIRSR" id="PIRSR000350-4"/>
    </source>
</evidence>
<evidence type="ECO:0000256" key="16">
    <source>
        <dbReference type="RuleBase" id="RU003692"/>
    </source>
</evidence>
<keyword evidence="9 14" id="KW-0520">NAD</keyword>
<keyword evidence="14" id="KW-0547">Nucleotide-binding</keyword>
<dbReference type="InterPro" id="IPR006258">
    <property type="entry name" value="Lipoamide_DH"/>
</dbReference>
<dbReference type="InterPro" id="IPR001100">
    <property type="entry name" value="Pyr_nuc-diS_OxRdtase"/>
</dbReference>
<dbReference type="PIRSF" id="PIRSF000350">
    <property type="entry name" value="Mercury_reductase_MerA"/>
    <property type="match status" value="1"/>
</dbReference>
<dbReference type="GO" id="GO:0004148">
    <property type="term" value="F:dihydrolipoyl dehydrogenase (NADH) activity"/>
    <property type="evidence" value="ECO:0007669"/>
    <property type="project" value="UniProtKB-EC"/>
</dbReference>
<name>A0A0R2RP01_9BACT</name>
<evidence type="ECO:0000256" key="4">
    <source>
        <dbReference type="ARBA" id="ARBA00016961"/>
    </source>
</evidence>
<dbReference type="EMBL" id="LIBO01000183">
    <property type="protein sequence ID" value="KRO61875.1"/>
    <property type="molecule type" value="Genomic_DNA"/>
</dbReference>
<dbReference type="Pfam" id="PF02852">
    <property type="entry name" value="Pyr_redox_dim"/>
    <property type="match status" value="1"/>
</dbReference>
<dbReference type="AlphaFoldDB" id="A0A0R2RP01"/>
<keyword evidence="6 16" id="KW-0285">Flavoprotein</keyword>
<dbReference type="PANTHER" id="PTHR22912:SF217">
    <property type="entry name" value="DIHYDROLIPOYL DEHYDROGENASE"/>
    <property type="match status" value="1"/>
</dbReference>
<reference evidence="19 20" key="1">
    <citation type="submission" date="2015-10" db="EMBL/GenBank/DDBJ databases">
        <title>Metagenome-Assembled Genomes uncover a global brackish microbiome.</title>
        <authorList>
            <person name="Hugerth L.W."/>
            <person name="Larsson J."/>
            <person name="Alneberg J."/>
            <person name="Lindh M.V."/>
            <person name="Legrand C."/>
            <person name="Pinhassi J."/>
            <person name="Andersson A.F."/>
        </authorList>
    </citation>
    <scope>NUCLEOTIDE SEQUENCE [LARGE SCALE GENOMIC DNA]</scope>
    <source>
        <strain evidence="19">BACL18 MAG-120507-bin52</strain>
    </source>
</reference>
<evidence type="ECO:0000256" key="8">
    <source>
        <dbReference type="ARBA" id="ARBA00023002"/>
    </source>
</evidence>
<dbReference type="InterPro" id="IPR023753">
    <property type="entry name" value="FAD/NAD-binding_dom"/>
</dbReference>
<dbReference type="PROSITE" id="PS00076">
    <property type="entry name" value="PYRIDINE_REDOX_1"/>
    <property type="match status" value="1"/>
</dbReference>
<feature type="domain" description="Pyridine nucleotide-disulphide oxidoreductase dimerisation" evidence="17">
    <location>
        <begin position="344"/>
        <end position="451"/>
    </location>
</feature>
<dbReference type="GO" id="GO:0050660">
    <property type="term" value="F:flavin adenine dinucleotide binding"/>
    <property type="evidence" value="ECO:0007669"/>
    <property type="project" value="InterPro"/>
</dbReference>
<feature type="binding site" evidence="14">
    <location>
        <position position="113"/>
    </location>
    <ligand>
        <name>FAD</name>
        <dbReference type="ChEBI" id="CHEBI:57692"/>
    </ligand>
</feature>
<dbReference type="InterPro" id="IPR004099">
    <property type="entry name" value="Pyr_nucl-diS_OxRdtase_dimer"/>
</dbReference>
<dbReference type="Pfam" id="PF07992">
    <property type="entry name" value="Pyr_redox_2"/>
    <property type="match status" value="1"/>
</dbReference>
<dbReference type="FunFam" id="3.30.390.30:FF:000001">
    <property type="entry name" value="Dihydrolipoyl dehydrogenase"/>
    <property type="match status" value="1"/>
</dbReference>
<comment type="catalytic activity">
    <reaction evidence="12 16">
        <text>N(6)-[(R)-dihydrolipoyl]-L-lysyl-[protein] + NAD(+) = N(6)-[(R)-lipoyl]-L-lysyl-[protein] + NADH + H(+)</text>
        <dbReference type="Rhea" id="RHEA:15045"/>
        <dbReference type="Rhea" id="RHEA-COMP:10474"/>
        <dbReference type="Rhea" id="RHEA-COMP:10475"/>
        <dbReference type="ChEBI" id="CHEBI:15378"/>
        <dbReference type="ChEBI" id="CHEBI:57540"/>
        <dbReference type="ChEBI" id="CHEBI:57945"/>
        <dbReference type="ChEBI" id="CHEBI:83099"/>
        <dbReference type="ChEBI" id="CHEBI:83100"/>
        <dbReference type="EC" id="1.8.1.4"/>
    </reaction>
</comment>
<feature type="domain" description="FAD/NAD(P)-binding" evidence="18">
    <location>
        <begin position="4"/>
        <end position="323"/>
    </location>
</feature>
<sequence length="462" mass="48725">MATYDLAVLGGGPAGYVGAIRAAQLGKKVVVVEKERAGGTCLNWGCIPSKSLLKNAEIYQHILHAEEYGITTGKVSFDFAKVIGRSRNVSDRIAKGVEFLLKAKKVDYVVGEGKLGADRKIKVKTADGKSQVIEATNVMLATGCLPRVLPGLKVDGKVVMTSREALELKKQPKSVVILGAGAIGVEFAYFLNSFGTKVTLVEMKSRVLPIEDEEISDLLGKNLAKQGITILTETAMESVTASTSGVKVKLSGKNAKTIEADALLCAVGVQANLEGALDAGVKLELEKGYVKTDARYKSSMAGVFSAGDIIGPPWLAHVASFEAIEAVNGIFDAKYQPKKVGVFPGCTYCQPQVASIGLTEAAAKEKKLKFKVGRFPYRASGRAVASGDSEGMVKILIGEPHGEILGAHIIGAEATELIAEVGLGMTLEATADEIGHTIHAHPTLTEMIKEATEAAVGHAIHI</sequence>
<evidence type="ECO:0000256" key="6">
    <source>
        <dbReference type="ARBA" id="ARBA00022630"/>
    </source>
</evidence>
<dbReference type="PRINTS" id="PR00411">
    <property type="entry name" value="PNDRDTASEI"/>
</dbReference>
<keyword evidence="5" id="KW-0963">Cytoplasm</keyword>